<protein>
    <submittedName>
        <fullName evidence="2">Uncharacterized protein</fullName>
    </submittedName>
</protein>
<dbReference type="RefSeq" id="WP_204943944.1">
    <property type="nucleotide sequence ID" value="NZ_JAFBBP010000001.1"/>
</dbReference>
<feature type="transmembrane region" description="Helical" evidence="1">
    <location>
        <begin position="36"/>
        <end position="56"/>
    </location>
</feature>
<evidence type="ECO:0000256" key="1">
    <source>
        <dbReference type="SAM" id="Phobius"/>
    </source>
</evidence>
<accession>A0ABS2LYD0</accession>
<organism evidence="2 3">
    <name type="scientific">Micromonospora luteifusca</name>
    <dbReference type="NCBI Taxonomy" id="709860"/>
    <lineage>
        <taxon>Bacteria</taxon>
        <taxon>Bacillati</taxon>
        <taxon>Actinomycetota</taxon>
        <taxon>Actinomycetes</taxon>
        <taxon>Micromonosporales</taxon>
        <taxon>Micromonosporaceae</taxon>
        <taxon>Micromonospora</taxon>
    </lineage>
</organism>
<keyword evidence="1" id="KW-0812">Transmembrane</keyword>
<keyword evidence="1" id="KW-1133">Transmembrane helix</keyword>
<name>A0ABS2LYD0_9ACTN</name>
<gene>
    <name evidence="2" type="ORF">JOD64_004425</name>
</gene>
<dbReference type="Proteomes" id="UP000764837">
    <property type="component" value="Unassembled WGS sequence"/>
</dbReference>
<keyword evidence="1" id="KW-0472">Membrane</keyword>
<keyword evidence="3" id="KW-1185">Reference proteome</keyword>
<dbReference type="EMBL" id="JAFBBP010000001">
    <property type="protein sequence ID" value="MBM7493203.1"/>
    <property type="molecule type" value="Genomic_DNA"/>
</dbReference>
<evidence type="ECO:0000313" key="2">
    <source>
        <dbReference type="EMBL" id="MBM7493203.1"/>
    </source>
</evidence>
<comment type="caution">
    <text evidence="2">The sequence shown here is derived from an EMBL/GenBank/DDBJ whole genome shotgun (WGS) entry which is preliminary data.</text>
</comment>
<sequence length="60" mass="6505">MVTKGRSLSIIELGEVRELPTVAPPVRRPRAAGRPLHNAAVLLLALVVLTGTTALWRLRP</sequence>
<reference evidence="2 3" key="1">
    <citation type="submission" date="2021-01" db="EMBL/GenBank/DDBJ databases">
        <title>Sequencing the genomes of 1000 actinobacteria strains.</title>
        <authorList>
            <person name="Klenk H.-P."/>
        </authorList>
    </citation>
    <scope>NUCLEOTIDE SEQUENCE [LARGE SCALE GENOMIC DNA]</scope>
    <source>
        <strain evidence="2 3">DSM 100204</strain>
    </source>
</reference>
<proteinExistence type="predicted"/>
<evidence type="ECO:0000313" key="3">
    <source>
        <dbReference type="Proteomes" id="UP000764837"/>
    </source>
</evidence>